<dbReference type="Pfam" id="PF07690">
    <property type="entry name" value="MFS_1"/>
    <property type="match status" value="1"/>
</dbReference>
<keyword evidence="1 4" id="KW-0812">Transmembrane</keyword>
<evidence type="ECO:0000259" key="5">
    <source>
        <dbReference type="PROSITE" id="PS50850"/>
    </source>
</evidence>
<dbReference type="PROSITE" id="PS50850">
    <property type="entry name" value="MFS"/>
    <property type="match status" value="1"/>
</dbReference>
<evidence type="ECO:0000256" key="2">
    <source>
        <dbReference type="ARBA" id="ARBA00022989"/>
    </source>
</evidence>
<name>A0A6I3WG04_9PSED</name>
<comment type="caution">
    <text evidence="6">The sequence shown here is derived from an EMBL/GenBank/DDBJ whole genome shotgun (WGS) entry which is preliminary data.</text>
</comment>
<evidence type="ECO:0000313" key="7">
    <source>
        <dbReference type="Proteomes" id="UP000438196"/>
    </source>
</evidence>
<keyword evidence="3 4" id="KW-0472">Membrane</keyword>
<evidence type="ECO:0000256" key="1">
    <source>
        <dbReference type="ARBA" id="ARBA00022692"/>
    </source>
</evidence>
<dbReference type="InterPro" id="IPR011701">
    <property type="entry name" value="MFS"/>
</dbReference>
<feature type="transmembrane region" description="Helical" evidence="4">
    <location>
        <begin position="329"/>
        <end position="351"/>
    </location>
</feature>
<keyword evidence="2 4" id="KW-1133">Transmembrane helix</keyword>
<protein>
    <submittedName>
        <fullName evidence="6">MFS transporter</fullName>
    </submittedName>
</protein>
<dbReference type="EMBL" id="WNNK01000019">
    <property type="protein sequence ID" value="MUF06804.1"/>
    <property type="molecule type" value="Genomic_DNA"/>
</dbReference>
<dbReference type="GO" id="GO:0022857">
    <property type="term" value="F:transmembrane transporter activity"/>
    <property type="evidence" value="ECO:0007669"/>
    <property type="project" value="InterPro"/>
</dbReference>
<dbReference type="Proteomes" id="UP000438196">
    <property type="component" value="Unassembled WGS sequence"/>
</dbReference>
<evidence type="ECO:0000256" key="4">
    <source>
        <dbReference type="SAM" id="Phobius"/>
    </source>
</evidence>
<organism evidence="6 7">
    <name type="scientific">Pseudomonas spelaei</name>
    <dbReference type="NCBI Taxonomy" id="1055469"/>
    <lineage>
        <taxon>Bacteria</taxon>
        <taxon>Pseudomonadati</taxon>
        <taxon>Pseudomonadota</taxon>
        <taxon>Gammaproteobacteria</taxon>
        <taxon>Pseudomonadales</taxon>
        <taxon>Pseudomonadaceae</taxon>
        <taxon>Pseudomonas</taxon>
    </lineage>
</organism>
<dbReference type="InterPro" id="IPR020846">
    <property type="entry name" value="MFS_dom"/>
</dbReference>
<feature type="transmembrane region" description="Helical" evidence="4">
    <location>
        <begin position="38"/>
        <end position="59"/>
    </location>
</feature>
<feature type="domain" description="Major facilitator superfamily (MFS) profile" evidence="5">
    <location>
        <begin position="3"/>
        <end position="384"/>
    </location>
</feature>
<evidence type="ECO:0000313" key="6">
    <source>
        <dbReference type="EMBL" id="MUF06804.1"/>
    </source>
</evidence>
<reference evidence="6 7" key="1">
    <citation type="submission" date="2019-11" db="EMBL/GenBank/DDBJ databases">
        <title>Pseudomonas karstica sp. nov. and Pseudomonas spelaei sp. nov. from karst caves.</title>
        <authorList>
            <person name="Zeman M."/>
        </authorList>
    </citation>
    <scope>NUCLEOTIDE SEQUENCE [LARGE SCALE GENOMIC DNA]</scope>
    <source>
        <strain evidence="6 7">CCM 7893</strain>
    </source>
</reference>
<evidence type="ECO:0000256" key="3">
    <source>
        <dbReference type="ARBA" id="ARBA00023136"/>
    </source>
</evidence>
<feature type="transmembrane region" description="Helical" evidence="4">
    <location>
        <begin position="71"/>
        <end position="89"/>
    </location>
</feature>
<dbReference type="InterPro" id="IPR036259">
    <property type="entry name" value="MFS_trans_sf"/>
</dbReference>
<dbReference type="InterPro" id="IPR052524">
    <property type="entry name" value="MFS_Cyanate_Porter"/>
</dbReference>
<dbReference type="AlphaFoldDB" id="A0A6I3WG04"/>
<feature type="transmembrane region" description="Helical" evidence="4">
    <location>
        <begin position="95"/>
        <end position="117"/>
    </location>
</feature>
<proteinExistence type="predicted"/>
<gene>
    <name evidence="6" type="ORF">GNF76_20835</name>
</gene>
<keyword evidence="7" id="KW-1185">Reference proteome</keyword>
<dbReference type="OrthoDB" id="5758872at2"/>
<dbReference type="PANTHER" id="PTHR23523">
    <property type="match status" value="1"/>
</dbReference>
<sequence>MTATAIIGLLILSFALRPAIISIGPVLLAIQGEFKLSFAQASLLTTIPDLCMGVFALIAPWVANRLGGDRAVVVALLVLCVAIILRAFSVSTYSLLTTTVLSGIGIAVAGSLVGGWVKMHFPHKASLLMGVYATGLSVGSTAAAIFSGPIAEYTGSWRAGVGVWAVLCISAVISWLVLGKLFNHPSTPPLRAPKPVRLPWKNLNAWAIATYFGCSQFLTYALLAWIAPLAAQTNIAEINPGLLLGFYTLISAVANMLMGVVAGGSLNKHKWLALAALMTILGVTGLALAPQVAPTVFIGMAGLGLGAAFTLGMTLPIDQTSSPAEANAWTVFTLFIGYLVAALGPLCFGILRDYSGAYSEPLCLLLGVAIVMLCSISLLQPLTVAEEQTQPVCD</sequence>
<feature type="transmembrane region" description="Helical" evidence="4">
    <location>
        <begin position="163"/>
        <end position="182"/>
    </location>
</feature>
<feature type="transmembrane region" description="Helical" evidence="4">
    <location>
        <begin position="246"/>
        <end position="264"/>
    </location>
</feature>
<feature type="transmembrane region" description="Helical" evidence="4">
    <location>
        <begin position="203"/>
        <end position="226"/>
    </location>
</feature>
<feature type="transmembrane region" description="Helical" evidence="4">
    <location>
        <begin position="271"/>
        <end position="290"/>
    </location>
</feature>
<feature type="transmembrane region" description="Helical" evidence="4">
    <location>
        <begin position="296"/>
        <end position="317"/>
    </location>
</feature>
<feature type="transmembrane region" description="Helical" evidence="4">
    <location>
        <begin position="357"/>
        <end position="379"/>
    </location>
</feature>
<feature type="transmembrane region" description="Helical" evidence="4">
    <location>
        <begin position="129"/>
        <end position="151"/>
    </location>
</feature>
<accession>A0A6I3WG04</accession>
<dbReference type="SUPFAM" id="SSF103473">
    <property type="entry name" value="MFS general substrate transporter"/>
    <property type="match status" value="1"/>
</dbReference>
<dbReference type="Gene3D" id="1.20.1250.20">
    <property type="entry name" value="MFS general substrate transporter like domains"/>
    <property type="match status" value="2"/>
</dbReference>
<dbReference type="PANTHER" id="PTHR23523:SF2">
    <property type="entry name" value="2-NITROIMIDAZOLE TRANSPORTER"/>
    <property type="match status" value="1"/>
</dbReference>